<evidence type="ECO:0000256" key="5">
    <source>
        <dbReference type="ARBA" id="ARBA00022840"/>
    </source>
</evidence>
<dbReference type="PROSITE" id="PS00039">
    <property type="entry name" value="DEAD_ATP_HELICASE"/>
    <property type="match status" value="1"/>
</dbReference>
<keyword evidence="2" id="KW-0547">Nucleotide-binding</keyword>
<feature type="compositionally biased region" description="Low complexity" evidence="8">
    <location>
        <begin position="229"/>
        <end position="251"/>
    </location>
</feature>
<dbReference type="InterPro" id="IPR011545">
    <property type="entry name" value="DEAD/DEAH_box_helicase_dom"/>
</dbReference>
<dbReference type="InterPro" id="IPR014014">
    <property type="entry name" value="RNA_helicase_DEAD_Q_motif"/>
</dbReference>
<evidence type="ECO:0000256" key="2">
    <source>
        <dbReference type="ARBA" id="ARBA00022741"/>
    </source>
</evidence>
<feature type="region of interest" description="Disordered" evidence="8">
    <location>
        <begin position="986"/>
        <end position="1025"/>
    </location>
</feature>
<feature type="compositionally biased region" description="Basic and acidic residues" evidence="8">
    <location>
        <begin position="28"/>
        <end position="51"/>
    </location>
</feature>
<dbReference type="SUPFAM" id="SSF52540">
    <property type="entry name" value="P-loop containing nucleoside triphosphate hydrolases"/>
    <property type="match status" value="1"/>
</dbReference>
<dbReference type="EMBL" id="SIDB01000004">
    <property type="protein sequence ID" value="KAI3433563.1"/>
    <property type="molecule type" value="Genomic_DNA"/>
</dbReference>
<feature type="compositionally biased region" description="Acidic residues" evidence="8">
    <location>
        <begin position="266"/>
        <end position="286"/>
    </location>
</feature>
<feature type="region of interest" description="Disordered" evidence="8">
    <location>
        <begin position="26"/>
        <end position="147"/>
    </location>
</feature>
<evidence type="ECO:0000256" key="8">
    <source>
        <dbReference type="SAM" id="MobiDB-lite"/>
    </source>
</evidence>
<feature type="compositionally biased region" description="Low complexity" evidence="8">
    <location>
        <begin position="126"/>
        <end position="143"/>
    </location>
</feature>
<dbReference type="InterPro" id="IPR001650">
    <property type="entry name" value="Helicase_C-like"/>
</dbReference>
<reference evidence="12" key="1">
    <citation type="journal article" date="2019" name="Plant J.">
        <title>Chlorella vulgaris genome assembly and annotation reveals the molecular basis for metabolic acclimation to high light conditions.</title>
        <authorList>
            <person name="Cecchin M."/>
            <person name="Marcolungo L."/>
            <person name="Rossato M."/>
            <person name="Girolomoni L."/>
            <person name="Cosentino E."/>
            <person name="Cuine S."/>
            <person name="Li-Beisson Y."/>
            <person name="Delledonne M."/>
            <person name="Ballottari M."/>
        </authorList>
    </citation>
    <scope>NUCLEOTIDE SEQUENCE</scope>
    <source>
        <strain evidence="12">211/11P</strain>
    </source>
</reference>
<feature type="compositionally biased region" description="Low complexity" evidence="8">
    <location>
        <begin position="932"/>
        <end position="944"/>
    </location>
</feature>
<dbReference type="EC" id="3.6.4.13" evidence="1"/>
<dbReference type="InterPro" id="IPR014001">
    <property type="entry name" value="Helicase_ATP-bd"/>
</dbReference>
<evidence type="ECO:0000259" key="9">
    <source>
        <dbReference type="PROSITE" id="PS51192"/>
    </source>
</evidence>
<feature type="compositionally biased region" description="Low complexity" evidence="8">
    <location>
        <begin position="997"/>
        <end position="1025"/>
    </location>
</feature>
<evidence type="ECO:0000313" key="13">
    <source>
        <dbReference type="Proteomes" id="UP001055712"/>
    </source>
</evidence>
<dbReference type="OrthoDB" id="196131at2759"/>
<dbReference type="Gene3D" id="3.40.50.300">
    <property type="entry name" value="P-loop containing nucleotide triphosphate hydrolases"/>
    <property type="match status" value="2"/>
</dbReference>
<dbReference type="InterPro" id="IPR027417">
    <property type="entry name" value="P-loop_NTPase"/>
</dbReference>
<dbReference type="PROSITE" id="PS51192">
    <property type="entry name" value="HELICASE_ATP_BIND_1"/>
    <property type="match status" value="1"/>
</dbReference>
<reference evidence="12" key="2">
    <citation type="submission" date="2020-11" db="EMBL/GenBank/DDBJ databases">
        <authorList>
            <person name="Cecchin M."/>
            <person name="Marcolungo L."/>
            <person name="Rossato M."/>
            <person name="Girolomoni L."/>
            <person name="Cosentino E."/>
            <person name="Cuine S."/>
            <person name="Li-Beisson Y."/>
            <person name="Delledonne M."/>
            <person name="Ballottari M."/>
        </authorList>
    </citation>
    <scope>NUCLEOTIDE SEQUENCE</scope>
    <source>
        <strain evidence="12">211/11P</strain>
        <tissue evidence="12">Whole cell</tissue>
    </source>
</reference>
<name>A0A9D4YYQ5_CHLVU</name>
<evidence type="ECO:0000256" key="3">
    <source>
        <dbReference type="ARBA" id="ARBA00022801"/>
    </source>
</evidence>
<keyword evidence="4" id="KW-0347">Helicase</keyword>
<comment type="caution">
    <text evidence="12">The sequence shown here is derived from an EMBL/GenBank/DDBJ whole genome shotgun (WGS) entry which is preliminary data.</text>
</comment>
<feature type="compositionally biased region" description="Low complexity" evidence="8">
    <location>
        <begin position="69"/>
        <end position="96"/>
    </location>
</feature>
<dbReference type="InterPro" id="IPR056149">
    <property type="entry name" value="PRP5/DDX46/KHDC4_KH"/>
</dbReference>
<accession>A0A9D4YYQ5</accession>
<dbReference type="CDD" id="cd22475">
    <property type="entry name" value="KH-I_AtRH42_like"/>
    <property type="match status" value="1"/>
</dbReference>
<dbReference type="Pfam" id="PF23469">
    <property type="entry name" value="KH_12"/>
    <property type="match status" value="1"/>
</dbReference>
<evidence type="ECO:0000256" key="1">
    <source>
        <dbReference type="ARBA" id="ARBA00012552"/>
    </source>
</evidence>
<keyword evidence="3" id="KW-0378">Hydrolase</keyword>
<gene>
    <name evidence="12" type="ORF">D9Q98_003374</name>
</gene>
<protein>
    <recommendedName>
        <fullName evidence="1">RNA helicase</fullName>
        <ecNumber evidence="1">3.6.4.13</ecNumber>
    </recommendedName>
</protein>
<evidence type="ECO:0000259" key="11">
    <source>
        <dbReference type="PROSITE" id="PS51195"/>
    </source>
</evidence>
<dbReference type="FunFam" id="3.40.50.300:FF:000079">
    <property type="entry name" value="probable ATP-dependent RNA helicase DDX17"/>
    <property type="match status" value="1"/>
</dbReference>
<dbReference type="Pfam" id="PF00271">
    <property type="entry name" value="Helicase_C"/>
    <property type="match status" value="1"/>
</dbReference>
<dbReference type="SMART" id="SM00490">
    <property type="entry name" value="HELICc"/>
    <property type="match status" value="1"/>
</dbReference>
<dbReference type="CDD" id="cd17953">
    <property type="entry name" value="DEADc_DDX46"/>
    <property type="match status" value="1"/>
</dbReference>
<dbReference type="CDD" id="cd18787">
    <property type="entry name" value="SF2_C_DEAD"/>
    <property type="match status" value="1"/>
</dbReference>
<proteinExistence type="inferred from homology"/>
<dbReference type="AlphaFoldDB" id="A0A9D4YYQ5"/>
<feature type="domain" description="Helicase C-terminal" evidence="10">
    <location>
        <begin position="577"/>
        <end position="738"/>
    </location>
</feature>
<evidence type="ECO:0000256" key="7">
    <source>
        <dbReference type="PROSITE-ProRule" id="PRU00552"/>
    </source>
</evidence>
<dbReference type="GO" id="GO:0016787">
    <property type="term" value="F:hydrolase activity"/>
    <property type="evidence" value="ECO:0007669"/>
    <property type="project" value="UniProtKB-KW"/>
</dbReference>
<evidence type="ECO:0000313" key="12">
    <source>
        <dbReference type="EMBL" id="KAI3433563.1"/>
    </source>
</evidence>
<feature type="region of interest" description="Disordered" evidence="8">
    <location>
        <begin position="223"/>
        <end position="286"/>
    </location>
</feature>
<dbReference type="PROSITE" id="PS51194">
    <property type="entry name" value="HELICASE_CTER"/>
    <property type="match status" value="1"/>
</dbReference>
<dbReference type="GO" id="GO:0003676">
    <property type="term" value="F:nucleic acid binding"/>
    <property type="evidence" value="ECO:0007669"/>
    <property type="project" value="InterPro"/>
</dbReference>
<feature type="compositionally biased region" description="Acidic residues" evidence="8">
    <location>
        <begin position="99"/>
        <end position="109"/>
    </location>
</feature>
<keyword evidence="5" id="KW-0067">ATP-binding</keyword>
<feature type="short sequence motif" description="Q motif" evidence="7">
    <location>
        <begin position="357"/>
        <end position="385"/>
    </location>
</feature>
<dbReference type="GO" id="GO:0005524">
    <property type="term" value="F:ATP binding"/>
    <property type="evidence" value="ECO:0007669"/>
    <property type="project" value="UniProtKB-KW"/>
</dbReference>
<evidence type="ECO:0000256" key="4">
    <source>
        <dbReference type="ARBA" id="ARBA00022806"/>
    </source>
</evidence>
<feature type="compositionally biased region" description="Pro residues" evidence="8">
    <location>
        <begin position="949"/>
        <end position="964"/>
    </location>
</feature>
<dbReference type="PANTHER" id="PTHR47958">
    <property type="entry name" value="ATP-DEPENDENT RNA HELICASE DBP3"/>
    <property type="match status" value="1"/>
</dbReference>
<sequence>MQAAAAAHYGGAPLSALEAARLQALAGHDAEEQRRQEREAEQAKLDGEMEKRRKRIQAWQEQRRKDEAAAAAADATAKAGAEQDQAATAAGANQKAWTFEDESSEDEDDGQRQATGSADGDVTMQDAAAGEAVASVPAAATAAAEEDEVDPLDAFMQASVLPAVKQLDDEAAAAAAAAAEEVDPLDAFMQSNVLPAVKQLDAAGQAAGAAAGGAAAAGPAAVQVKQEQGGDQAGPATGAAAANGEAASKPAAPAPRRRRKTRYDTESSEEEDSSADEQEEESEDEAEWMRKLIAGKMSKGDKLTAVDHSTLSYPPFRRNFYIEVPELARMSAGEVEEYRKQLDGIKVRGKDVPKPVKNWNQCGLSTRILDVLKKGGFERPLPIQAQALPIIMSGRDCIGVAKTGSGKTLAFVLPMMRHIKDQPALAQGDGPVALGMAPTRELVTQIGKEVKRFAKTAGLTCVCVYGGSGVANQISELKRGTEVVICTPGRMIDILVTSAGKITNLRRVTYLVLDEADRMFDMGFEPQIMRIVQNIRPDRQTVMFSATFPRQVEVLARQVLNNPVEIQVGGRSVVNKDITQFVELRPEEDRFLRLLEVLGEWYEKGKLLIFVSSQDRCDTLFRDLLRAGYPCLSLHGGKDQSDRESTIVDYKANVCNILVATSVAARGLDVKDLVLVVNYDVPNHHEDYVHRVGRTGRAGAKGTAITFIGPDEEQYAPDLVKALRESSVPIPKDLLALADAFEKKRKEGRAQAHNSGFGGSGFKFDASEDNAVKAYRKSVVKHALKAQGEDAGESESEDDGEIREVIGGKQSATATALPPPPSAAEAQAALQQQFLKQQQQVAAAAAAAAPSGAPPPANPLLQIGITEEQLAAMPAEVQARVKAAQGLAARLASQVPAPGAMPQAAPAAPVAGQPAAVPWGAAAAPAAPPQPAAAAAAPPMAGGATWQPPRQPPPPPGSPPPPENPILAAAQAVARRLAKEAGIPFSAYTPQQPGGVQMPTAAQQQQQMQQQMQQQQQTQQQAQQPQYVPGMPGILMPGAMPALPASLAAQMLPPGGMPMQLPGAPAMPPGGLPGGLGAGVGAGQAAAAPAAPLKHFETELEINDFPQHARWKVTHRETIRDMGELGAAVVVKGKYYKLGTAPGPLDERKLYLHIEAPTAEVVKRAKHEIKRILEETTEKAMRREAPSAGRYSVM</sequence>
<dbReference type="InterPro" id="IPR000629">
    <property type="entry name" value="RNA-helicase_DEAD-box_CS"/>
</dbReference>
<evidence type="ECO:0000259" key="10">
    <source>
        <dbReference type="PROSITE" id="PS51194"/>
    </source>
</evidence>
<dbReference type="Pfam" id="PF00270">
    <property type="entry name" value="DEAD"/>
    <property type="match status" value="1"/>
</dbReference>
<feature type="domain" description="DEAD-box RNA helicase Q" evidence="11">
    <location>
        <begin position="357"/>
        <end position="385"/>
    </location>
</feature>
<dbReference type="GO" id="GO:0003724">
    <property type="term" value="F:RNA helicase activity"/>
    <property type="evidence" value="ECO:0007669"/>
    <property type="project" value="UniProtKB-EC"/>
</dbReference>
<dbReference type="Proteomes" id="UP001055712">
    <property type="component" value="Unassembled WGS sequence"/>
</dbReference>
<feature type="domain" description="Helicase ATP-binding" evidence="9">
    <location>
        <begin position="388"/>
        <end position="566"/>
    </location>
</feature>
<organism evidence="12 13">
    <name type="scientific">Chlorella vulgaris</name>
    <name type="common">Green alga</name>
    <dbReference type="NCBI Taxonomy" id="3077"/>
    <lineage>
        <taxon>Eukaryota</taxon>
        <taxon>Viridiplantae</taxon>
        <taxon>Chlorophyta</taxon>
        <taxon>core chlorophytes</taxon>
        <taxon>Trebouxiophyceae</taxon>
        <taxon>Chlorellales</taxon>
        <taxon>Chlorellaceae</taxon>
        <taxon>Chlorella clade</taxon>
        <taxon>Chlorella</taxon>
    </lineage>
</organism>
<dbReference type="SMART" id="SM00487">
    <property type="entry name" value="DEXDc"/>
    <property type="match status" value="1"/>
</dbReference>
<dbReference type="PROSITE" id="PS51195">
    <property type="entry name" value="Q_MOTIF"/>
    <property type="match status" value="1"/>
</dbReference>
<feature type="region of interest" description="Disordered" evidence="8">
    <location>
        <begin position="921"/>
        <end position="965"/>
    </location>
</feature>
<comment type="similarity">
    <text evidence="6">Belongs to the DEAD box helicase family. DDX46/PRP5 subfamily.</text>
</comment>
<keyword evidence="13" id="KW-1185">Reference proteome</keyword>
<evidence type="ECO:0000256" key="6">
    <source>
        <dbReference type="ARBA" id="ARBA00038511"/>
    </source>
</evidence>